<feature type="domain" description="D-glutamate cyclase-like C-terminal" evidence="3">
    <location>
        <begin position="168"/>
        <end position="276"/>
    </location>
</feature>
<gene>
    <name evidence="4" type="ORF">OS493_007409</name>
</gene>
<dbReference type="Pfam" id="PF07286">
    <property type="entry name" value="D-Glu_cyclase"/>
    <property type="match status" value="1"/>
</dbReference>
<dbReference type="GO" id="GO:0047820">
    <property type="term" value="F:D-glutamate cyclase activity"/>
    <property type="evidence" value="ECO:0007669"/>
    <property type="project" value="TreeGrafter"/>
</dbReference>
<name>A0A9X0CSX3_9CNID</name>
<protein>
    <recommendedName>
        <fullName evidence="3">D-glutamate cyclase-like C-terminal domain-containing protein</fullName>
    </recommendedName>
</protein>
<dbReference type="Proteomes" id="UP001163046">
    <property type="component" value="Unassembled WGS sequence"/>
</dbReference>
<organism evidence="4 5">
    <name type="scientific">Desmophyllum pertusum</name>
    <dbReference type="NCBI Taxonomy" id="174260"/>
    <lineage>
        <taxon>Eukaryota</taxon>
        <taxon>Metazoa</taxon>
        <taxon>Cnidaria</taxon>
        <taxon>Anthozoa</taxon>
        <taxon>Hexacorallia</taxon>
        <taxon>Scleractinia</taxon>
        <taxon>Caryophylliina</taxon>
        <taxon>Caryophylliidae</taxon>
        <taxon>Desmophyllum</taxon>
    </lineage>
</organism>
<dbReference type="Pfam" id="PF14336">
    <property type="entry name" value="GLUCM-like_C"/>
    <property type="match status" value="1"/>
</dbReference>
<dbReference type="EMBL" id="MU826828">
    <property type="protein sequence ID" value="KAJ7374321.1"/>
    <property type="molecule type" value="Genomic_DNA"/>
</dbReference>
<dbReference type="PANTHER" id="PTHR32022">
    <property type="entry name" value="D-GLUTAMATE CYCLASE, MITOCHONDRIAL"/>
    <property type="match status" value="1"/>
</dbReference>
<evidence type="ECO:0000313" key="5">
    <source>
        <dbReference type="Proteomes" id="UP001163046"/>
    </source>
</evidence>
<evidence type="ECO:0000313" key="4">
    <source>
        <dbReference type="EMBL" id="KAJ7374321.1"/>
    </source>
</evidence>
<keyword evidence="5" id="KW-1185">Reference proteome</keyword>
<sequence>MFEMCTRLYAIFSVYPLGHFPLLWLSQCDCFPKNWSKKTVVITAAYDAVHGAPIHIGDPSVIGIEDINKVDYGLPHPGSVVGDQIPVFWACGETPGLAVKAAKPHLFFNHDPISSMFICDATVDEYFKIHKPEHGEEQPRLVTLADQPFLASVCSASAIQKVEKLAKIVESHSGINGTIPVHGADILKIAARLSHAPSVVIGFLHEKESLPSAMSTSDGLKGALALIKALQALKKKKITIVTQYHAQLIRDCVTANAAQGISKEGIHVVEVDESCDIKERVYPGEINHRLDTMIALQVARNTCTDEDGFEGTKGGLVDTLFKEVNSWEKRIVSIKITADRRESSLAGDVSSVDSHIMTSSSVEVATCALAAALYVLNKCPIHSRYARRGIGRRQLFEVGQFLMNEVEKDGVCSQILHSIKDN</sequence>
<dbReference type="SUPFAM" id="SSF160920">
    <property type="entry name" value="PSTPO5379-like"/>
    <property type="match status" value="1"/>
</dbReference>
<accession>A0A9X0CSX3</accession>
<evidence type="ECO:0000256" key="1">
    <source>
        <dbReference type="ARBA" id="ARBA00007896"/>
    </source>
</evidence>
<dbReference type="InterPro" id="IPR025504">
    <property type="entry name" value="GLUCM_C"/>
</dbReference>
<dbReference type="AlphaFoldDB" id="A0A9X0CSX3"/>
<evidence type="ECO:0000259" key="3">
    <source>
        <dbReference type="Pfam" id="PF14336"/>
    </source>
</evidence>
<keyword evidence="2" id="KW-0456">Lyase</keyword>
<dbReference type="InterPro" id="IPR009906">
    <property type="entry name" value="D-Glu_cyclase"/>
</dbReference>
<dbReference type="GO" id="GO:0006536">
    <property type="term" value="P:glutamate metabolic process"/>
    <property type="evidence" value="ECO:0007669"/>
    <property type="project" value="TreeGrafter"/>
</dbReference>
<reference evidence="4" key="1">
    <citation type="submission" date="2023-01" db="EMBL/GenBank/DDBJ databases">
        <title>Genome assembly of the deep-sea coral Lophelia pertusa.</title>
        <authorList>
            <person name="Herrera S."/>
            <person name="Cordes E."/>
        </authorList>
    </citation>
    <scope>NUCLEOTIDE SEQUENCE</scope>
    <source>
        <strain evidence="4">USNM1676648</strain>
        <tissue evidence="4">Polyp</tissue>
    </source>
</reference>
<dbReference type="PANTHER" id="PTHR32022:SF10">
    <property type="entry name" value="D-GLUTAMATE CYCLASE, MITOCHONDRIAL"/>
    <property type="match status" value="1"/>
</dbReference>
<dbReference type="Gene3D" id="3.30.2040.10">
    <property type="entry name" value="PSTPO5379-like domain"/>
    <property type="match status" value="1"/>
</dbReference>
<proteinExistence type="inferred from homology"/>
<comment type="similarity">
    <text evidence="1">Belongs to the D-glutamate cyclase family.</text>
</comment>
<dbReference type="OrthoDB" id="10262538at2759"/>
<comment type="caution">
    <text evidence="4">The sequence shown here is derived from an EMBL/GenBank/DDBJ whole genome shotgun (WGS) entry which is preliminary data.</text>
</comment>
<evidence type="ECO:0000256" key="2">
    <source>
        <dbReference type="ARBA" id="ARBA00023239"/>
    </source>
</evidence>
<dbReference type="InterPro" id="IPR038021">
    <property type="entry name" value="Putative_hydro-lyase"/>
</dbReference>